<gene>
    <name evidence="1" type="ORF">SAMN05414137_101537</name>
</gene>
<evidence type="ECO:0000313" key="2">
    <source>
        <dbReference type="Proteomes" id="UP000183015"/>
    </source>
</evidence>
<name>A0A1H7G4M4_STRJI</name>
<dbReference type="RefSeq" id="WP_052439444.1">
    <property type="nucleotide sequence ID" value="NZ_BBPN01000053.1"/>
</dbReference>
<reference evidence="2" key="1">
    <citation type="submission" date="2016-10" db="EMBL/GenBank/DDBJ databases">
        <authorList>
            <person name="Varghese N."/>
        </authorList>
    </citation>
    <scope>NUCLEOTIDE SEQUENCE [LARGE SCALE GENOMIC DNA]</scope>
    <source>
        <strain evidence="2">DSM 45096 / BCRC 16803 / CGMCC 4.1857 / CIP 109030 / JCM 12277 / KCTC 19219 / NBRC 100920 / 33214</strain>
    </source>
</reference>
<keyword evidence="2" id="KW-1185">Reference proteome</keyword>
<dbReference type="eggNOG" id="ENOG50320F9">
    <property type="taxonomic scope" value="Bacteria"/>
</dbReference>
<dbReference type="STRING" id="235985.SAMN05414137_101537"/>
<dbReference type="Pfam" id="PF19692">
    <property type="entry name" value="DUF6193"/>
    <property type="match status" value="1"/>
</dbReference>
<accession>A0A1H7G4M4</accession>
<sequence>MWPDDRHPRAHALLAAAYAQPVLRRLLPVNSHFNLWFATSVEEPWKFRVGHVRCPDEDGLYGVRRRGEPVARTETPEEAAALVVAALPAGLGPVVTSPGG</sequence>
<dbReference type="Proteomes" id="UP000183015">
    <property type="component" value="Unassembled WGS sequence"/>
</dbReference>
<dbReference type="AlphaFoldDB" id="A0A1H7G4M4"/>
<dbReference type="EMBL" id="FOAZ01000001">
    <property type="protein sequence ID" value="SEK33081.1"/>
    <property type="molecule type" value="Genomic_DNA"/>
</dbReference>
<dbReference type="InterPro" id="IPR045682">
    <property type="entry name" value="DUF6193"/>
</dbReference>
<dbReference type="OrthoDB" id="3378006at2"/>
<protein>
    <submittedName>
        <fullName evidence="1">Uncharacterized protein</fullName>
    </submittedName>
</protein>
<proteinExistence type="predicted"/>
<evidence type="ECO:0000313" key="1">
    <source>
        <dbReference type="EMBL" id="SEK33081.1"/>
    </source>
</evidence>
<organism evidence="1 2">
    <name type="scientific">Streptacidiphilus jiangxiensis</name>
    <dbReference type="NCBI Taxonomy" id="235985"/>
    <lineage>
        <taxon>Bacteria</taxon>
        <taxon>Bacillati</taxon>
        <taxon>Actinomycetota</taxon>
        <taxon>Actinomycetes</taxon>
        <taxon>Kitasatosporales</taxon>
        <taxon>Streptomycetaceae</taxon>
        <taxon>Streptacidiphilus</taxon>
    </lineage>
</organism>